<evidence type="ECO:0000313" key="3">
    <source>
        <dbReference type="Proteomes" id="UP000094112"/>
    </source>
</evidence>
<feature type="region of interest" description="Disordered" evidence="1">
    <location>
        <begin position="311"/>
        <end position="340"/>
    </location>
</feature>
<name>A0A1E3P4E3_WICAA</name>
<feature type="region of interest" description="Disordered" evidence="1">
    <location>
        <begin position="180"/>
        <end position="210"/>
    </location>
</feature>
<evidence type="ECO:0000313" key="2">
    <source>
        <dbReference type="EMBL" id="ODQ60178.1"/>
    </source>
</evidence>
<accession>A0A1E3P4E3</accession>
<gene>
    <name evidence="2" type="ORF">WICANDRAFT_62742</name>
</gene>
<dbReference type="OrthoDB" id="3981317at2759"/>
<feature type="compositionally biased region" description="Polar residues" evidence="1">
    <location>
        <begin position="545"/>
        <end position="559"/>
    </location>
</feature>
<keyword evidence="3" id="KW-1185">Reference proteome</keyword>
<feature type="compositionally biased region" description="Low complexity" evidence="1">
    <location>
        <begin position="324"/>
        <end position="337"/>
    </location>
</feature>
<dbReference type="STRING" id="683960.A0A1E3P4E3"/>
<reference evidence="2 3" key="1">
    <citation type="journal article" date="2016" name="Proc. Natl. Acad. Sci. U.S.A.">
        <title>Comparative genomics of biotechnologically important yeasts.</title>
        <authorList>
            <person name="Riley R."/>
            <person name="Haridas S."/>
            <person name="Wolfe K.H."/>
            <person name="Lopes M.R."/>
            <person name="Hittinger C.T."/>
            <person name="Goeker M."/>
            <person name="Salamov A.A."/>
            <person name="Wisecaver J.H."/>
            <person name="Long T.M."/>
            <person name="Calvey C.H."/>
            <person name="Aerts A.L."/>
            <person name="Barry K.W."/>
            <person name="Choi C."/>
            <person name="Clum A."/>
            <person name="Coughlan A.Y."/>
            <person name="Deshpande S."/>
            <person name="Douglass A.P."/>
            <person name="Hanson S.J."/>
            <person name="Klenk H.-P."/>
            <person name="LaButti K.M."/>
            <person name="Lapidus A."/>
            <person name="Lindquist E.A."/>
            <person name="Lipzen A.M."/>
            <person name="Meier-Kolthoff J.P."/>
            <person name="Ohm R.A."/>
            <person name="Otillar R.P."/>
            <person name="Pangilinan J.L."/>
            <person name="Peng Y."/>
            <person name="Rokas A."/>
            <person name="Rosa C.A."/>
            <person name="Scheuner C."/>
            <person name="Sibirny A.A."/>
            <person name="Slot J.C."/>
            <person name="Stielow J.B."/>
            <person name="Sun H."/>
            <person name="Kurtzman C.P."/>
            <person name="Blackwell M."/>
            <person name="Grigoriev I.V."/>
            <person name="Jeffries T.W."/>
        </authorList>
    </citation>
    <scope>NUCLEOTIDE SEQUENCE [LARGE SCALE GENOMIC DNA]</scope>
    <source>
        <strain evidence="3">ATCC 58044 / CBS 1984 / NCYC 433 / NRRL Y-366-8</strain>
    </source>
</reference>
<dbReference type="EMBL" id="KV454210">
    <property type="protein sequence ID" value="ODQ60178.1"/>
    <property type="molecule type" value="Genomic_DNA"/>
</dbReference>
<dbReference type="Proteomes" id="UP000094112">
    <property type="component" value="Unassembled WGS sequence"/>
</dbReference>
<protein>
    <submittedName>
        <fullName evidence="2">Uncharacterized protein</fullName>
    </submittedName>
</protein>
<dbReference type="RefSeq" id="XP_019039385.1">
    <property type="nucleotide sequence ID" value="XM_019183429.1"/>
</dbReference>
<dbReference type="AlphaFoldDB" id="A0A1E3P4E3"/>
<feature type="compositionally biased region" description="Polar residues" evidence="1">
    <location>
        <begin position="190"/>
        <end position="210"/>
    </location>
</feature>
<feature type="compositionally biased region" description="Low complexity" evidence="1">
    <location>
        <begin position="533"/>
        <end position="544"/>
    </location>
</feature>
<dbReference type="GeneID" id="30200675"/>
<sequence>MKIKHESGADFTFAPPQHNNTLQQQQMMHSAGYDTSFNDSVVAENFYNQIMTPVTDETSPPSTQNSYSQPTGHPQNSFYQQQSYSQPELQHISHFNMSSQSINHIKEEPEEEVTIESILDDDPLLSFTTTLDRQESNDTILQSSSPIKGPDDGVYNDIEHLNLNHHNHSHASLVKQESPEHISVPPPMTNFPTPANSTSGSGVNSTQSPINNSTLQFQQQQQQFPPHYSSQPQFQQPHIIAITNNKVPLVSRNEPFVPANTTPNGSHLMMKMDQSQQQLPIQNFRMQIQNQAFFQPQFRNPLGQQQTFGEGQIKIQPPPPQMPPQHILPQQQQQQQPSFMAGRPAPIRVQTSSSIPLKTSSVQTINTPVTIRSQELKLPPTPPSASQPPLNKSSSTTRLSKVKKNSVSGPSTSTLKLKKSKSFLNSSPSVKDPKPFFTTLDFSKQLNGSHNTFINKDKKFPKSNPIKGNVIKNYEFVIEQGHEKVKNSSAANSAKSTPRRPSTAGTPTSTTSIKFPKLPKPPSIEKSSFALYSPTNPNSSPTNSDASGHSPLNSSQQYPYVNPSPIPSSIARFDNGDGPLNITSSPITGEQVFFKPSSQRSSVSQNSPEKHPSPPYQKDMKSGMNEFRARIHK</sequence>
<feature type="compositionally biased region" description="Polar residues" evidence="1">
    <location>
        <begin position="53"/>
        <end position="78"/>
    </location>
</feature>
<organism evidence="2 3">
    <name type="scientific">Wickerhamomyces anomalus (strain ATCC 58044 / CBS 1984 / NCYC 433 / NRRL Y-366-8)</name>
    <name type="common">Yeast</name>
    <name type="synonym">Hansenula anomala</name>
    <dbReference type="NCBI Taxonomy" id="683960"/>
    <lineage>
        <taxon>Eukaryota</taxon>
        <taxon>Fungi</taxon>
        <taxon>Dikarya</taxon>
        <taxon>Ascomycota</taxon>
        <taxon>Saccharomycotina</taxon>
        <taxon>Saccharomycetes</taxon>
        <taxon>Phaffomycetales</taxon>
        <taxon>Wickerhamomycetaceae</taxon>
        <taxon>Wickerhamomyces</taxon>
    </lineage>
</organism>
<feature type="region of interest" description="Disordered" evidence="1">
    <location>
        <begin position="372"/>
        <end position="414"/>
    </location>
</feature>
<feature type="region of interest" description="Disordered" evidence="1">
    <location>
        <begin position="53"/>
        <end position="86"/>
    </location>
</feature>
<feature type="compositionally biased region" description="Polar residues" evidence="1">
    <location>
        <begin position="390"/>
        <end position="399"/>
    </location>
</feature>
<feature type="compositionally biased region" description="Low complexity" evidence="1">
    <location>
        <begin position="597"/>
        <end position="607"/>
    </location>
</feature>
<feature type="compositionally biased region" description="Low complexity" evidence="1">
    <location>
        <begin position="487"/>
        <end position="512"/>
    </location>
</feature>
<proteinExistence type="predicted"/>
<feature type="region of interest" description="Disordered" evidence="1">
    <location>
        <begin position="484"/>
        <end position="633"/>
    </location>
</feature>
<evidence type="ECO:0000256" key="1">
    <source>
        <dbReference type="SAM" id="MobiDB-lite"/>
    </source>
</evidence>